<comment type="similarity">
    <text evidence="2">Belongs to the MGMT family.</text>
</comment>
<dbReference type="InterPro" id="IPR036217">
    <property type="entry name" value="MethylDNA_cys_MeTrfase_DNAb"/>
</dbReference>
<keyword evidence="7" id="KW-0234">DNA repair</keyword>
<sequence>MTLFFSLNDSSLGHVLVAQSPLGVLAVMLDDKTEPLVLELQNHFPQAQLVAADRDQERIASEVISLIEDPYIQPTLPLDIHGTPFQLQVWRALQNIPPGKTVSYNEIAQQIDSPRAVRAVANACAANKLAVIIPCHRVIRSDGSLGGYRWGMERKQKMLEIEHHRAHLS</sequence>
<keyword evidence="4 10" id="KW-0489">Methyltransferase</keyword>
<reference evidence="10 11" key="1">
    <citation type="submission" date="2014-09" db="EMBL/GenBank/DDBJ databases">
        <authorList>
            <person name="Grob C."/>
            <person name="Taubert M."/>
            <person name="Howat A.M."/>
            <person name="Burns O.J."/>
            <person name="Dixon J.L."/>
            <person name="Chen Y."/>
            <person name="Murrell J.C."/>
        </authorList>
    </citation>
    <scope>NUCLEOTIDE SEQUENCE [LARGE SCALE GENOMIC DNA]</scope>
    <source>
        <strain evidence="10">L4</strain>
    </source>
</reference>
<evidence type="ECO:0000259" key="9">
    <source>
        <dbReference type="Pfam" id="PF01035"/>
    </source>
</evidence>
<dbReference type="EMBL" id="JRQD01000005">
    <property type="protein sequence ID" value="KGM06364.1"/>
    <property type="molecule type" value="Genomic_DNA"/>
</dbReference>
<dbReference type="FunFam" id="1.10.10.10:FF:000214">
    <property type="entry name" value="Methylated-DNA--protein-cysteine methyltransferase"/>
    <property type="match status" value="1"/>
</dbReference>
<comment type="catalytic activity">
    <reaction evidence="1">
        <text>a 4-O-methyl-thymidine in DNA + L-cysteinyl-[protein] = a thymidine in DNA + S-methyl-L-cysteinyl-[protein]</text>
        <dbReference type="Rhea" id="RHEA:53428"/>
        <dbReference type="Rhea" id="RHEA-COMP:10131"/>
        <dbReference type="Rhea" id="RHEA-COMP:10132"/>
        <dbReference type="Rhea" id="RHEA-COMP:13555"/>
        <dbReference type="Rhea" id="RHEA-COMP:13556"/>
        <dbReference type="ChEBI" id="CHEBI:29950"/>
        <dbReference type="ChEBI" id="CHEBI:82612"/>
        <dbReference type="ChEBI" id="CHEBI:137386"/>
        <dbReference type="ChEBI" id="CHEBI:137387"/>
        <dbReference type="EC" id="2.1.1.63"/>
    </reaction>
</comment>
<dbReference type="InterPro" id="IPR036631">
    <property type="entry name" value="MGMT_N_sf"/>
</dbReference>
<evidence type="ECO:0000313" key="10">
    <source>
        <dbReference type="EMBL" id="KGM06364.1"/>
    </source>
</evidence>
<dbReference type="GO" id="GO:0006281">
    <property type="term" value="P:DNA repair"/>
    <property type="evidence" value="ECO:0007669"/>
    <property type="project" value="UniProtKB-KW"/>
</dbReference>
<dbReference type="SUPFAM" id="SSF53155">
    <property type="entry name" value="Methylated DNA-protein cysteine methyltransferase domain"/>
    <property type="match status" value="1"/>
</dbReference>
<name>A0A0A0BGY5_9GAMM</name>
<keyword evidence="6" id="KW-0227">DNA damage</keyword>
<protein>
    <recommendedName>
        <fullName evidence="3">methylated-DNA--[protein]-cysteine S-methyltransferase</fullName>
        <ecNumber evidence="3">2.1.1.63</ecNumber>
    </recommendedName>
</protein>
<evidence type="ECO:0000256" key="6">
    <source>
        <dbReference type="ARBA" id="ARBA00022763"/>
    </source>
</evidence>
<evidence type="ECO:0000256" key="5">
    <source>
        <dbReference type="ARBA" id="ARBA00022679"/>
    </source>
</evidence>
<comment type="caution">
    <text evidence="10">The sequence shown here is derived from an EMBL/GenBank/DDBJ whole genome shotgun (WGS) entry which is preliminary data.</text>
</comment>
<dbReference type="PANTHER" id="PTHR10815">
    <property type="entry name" value="METHYLATED-DNA--PROTEIN-CYSTEINE METHYLTRANSFERASE"/>
    <property type="match status" value="1"/>
</dbReference>
<dbReference type="InterPro" id="IPR014048">
    <property type="entry name" value="MethylDNA_cys_MeTrfase_DNA-bd"/>
</dbReference>
<dbReference type="Gene3D" id="3.30.160.70">
    <property type="entry name" value="Methylated DNA-protein cysteine methyltransferase domain"/>
    <property type="match status" value="1"/>
</dbReference>
<proteinExistence type="inferred from homology"/>
<organism evidence="10 11">
    <name type="scientific">Methylophaga thiooxydans</name>
    <dbReference type="NCBI Taxonomy" id="392484"/>
    <lineage>
        <taxon>Bacteria</taxon>
        <taxon>Pseudomonadati</taxon>
        <taxon>Pseudomonadota</taxon>
        <taxon>Gammaproteobacteria</taxon>
        <taxon>Thiotrichales</taxon>
        <taxon>Piscirickettsiaceae</taxon>
        <taxon>Methylophaga</taxon>
    </lineage>
</organism>
<evidence type="ECO:0000256" key="1">
    <source>
        <dbReference type="ARBA" id="ARBA00001286"/>
    </source>
</evidence>
<gene>
    <name evidence="10" type="ORF">LP43_2239</name>
</gene>
<dbReference type="SUPFAM" id="SSF46767">
    <property type="entry name" value="Methylated DNA-protein cysteine methyltransferase, C-terminal domain"/>
    <property type="match status" value="1"/>
</dbReference>
<dbReference type="RefSeq" id="WP_052094168.1">
    <property type="nucleotide sequence ID" value="NZ_JRQD01000005.1"/>
</dbReference>
<dbReference type="InterPro" id="IPR036388">
    <property type="entry name" value="WH-like_DNA-bd_sf"/>
</dbReference>
<feature type="domain" description="Methylated-DNA-[protein]-cysteine S-methyltransferase DNA binding" evidence="9">
    <location>
        <begin position="84"/>
        <end position="163"/>
    </location>
</feature>
<dbReference type="Proteomes" id="UP000029999">
    <property type="component" value="Unassembled WGS sequence"/>
</dbReference>
<evidence type="ECO:0000256" key="7">
    <source>
        <dbReference type="ARBA" id="ARBA00023204"/>
    </source>
</evidence>
<evidence type="ECO:0000256" key="2">
    <source>
        <dbReference type="ARBA" id="ARBA00008711"/>
    </source>
</evidence>
<accession>A0A0A0BGY5</accession>
<keyword evidence="5 10" id="KW-0808">Transferase</keyword>
<evidence type="ECO:0000256" key="4">
    <source>
        <dbReference type="ARBA" id="ARBA00022603"/>
    </source>
</evidence>
<evidence type="ECO:0000256" key="3">
    <source>
        <dbReference type="ARBA" id="ARBA00011918"/>
    </source>
</evidence>
<dbReference type="Pfam" id="PF01035">
    <property type="entry name" value="DNA_binding_1"/>
    <property type="match status" value="1"/>
</dbReference>
<dbReference type="AlphaFoldDB" id="A0A0A0BGY5"/>
<dbReference type="GO" id="GO:0003908">
    <property type="term" value="F:methylated-DNA-[protein]-cysteine S-methyltransferase activity"/>
    <property type="evidence" value="ECO:0007669"/>
    <property type="project" value="UniProtKB-EC"/>
</dbReference>
<dbReference type="PANTHER" id="PTHR10815:SF14">
    <property type="entry name" value="BIFUNCTIONAL TRANSCRIPTIONAL ACTIVATOR_DNA REPAIR ENZYME ADA"/>
    <property type="match status" value="1"/>
</dbReference>
<dbReference type="InterPro" id="IPR001497">
    <property type="entry name" value="MethylDNA_cys_MeTrfase_AS"/>
</dbReference>
<dbReference type="Gene3D" id="1.10.10.10">
    <property type="entry name" value="Winged helix-like DNA-binding domain superfamily/Winged helix DNA-binding domain"/>
    <property type="match status" value="1"/>
</dbReference>
<comment type="catalytic activity">
    <reaction evidence="8">
        <text>a 6-O-methyl-2'-deoxyguanosine in DNA + L-cysteinyl-[protein] = S-methyl-L-cysteinyl-[protein] + a 2'-deoxyguanosine in DNA</text>
        <dbReference type="Rhea" id="RHEA:24000"/>
        <dbReference type="Rhea" id="RHEA-COMP:10131"/>
        <dbReference type="Rhea" id="RHEA-COMP:10132"/>
        <dbReference type="Rhea" id="RHEA-COMP:11367"/>
        <dbReference type="Rhea" id="RHEA-COMP:11368"/>
        <dbReference type="ChEBI" id="CHEBI:29950"/>
        <dbReference type="ChEBI" id="CHEBI:82612"/>
        <dbReference type="ChEBI" id="CHEBI:85445"/>
        <dbReference type="ChEBI" id="CHEBI:85448"/>
        <dbReference type="EC" id="2.1.1.63"/>
    </reaction>
</comment>
<dbReference type="STRING" id="392484.LP43_2239"/>
<dbReference type="GO" id="GO:0032259">
    <property type="term" value="P:methylation"/>
    <property type="evidence" value="ECO:0007669"/>
    <property type="project" value="UniProtKB-KW"/>
</dbReference>
<dbReference type="EC" id="2.1.1.63" evidence="3"/>
<evidence type="ECO:0000256" key="8">
    <source>
        <dbReference type="ARBA" id="ARBA00049348"/>
    </source>
</evidence>
<dbReference type="NCBIfam" id="TIGR00589">
    <property type="entry name" value="ogt"/>
    <property type="match status" value="1"/>
</dbReference>
<evidence type="ECO:0000313" key="11">
    <source>
        <dbReference type="Proteomes" id="UP000029999"/>
    </source>
</evidence>
<dbReference type="PROSITE" id="PS00374">
    <property type="entry name" value="MGMT"/>
    <property type="match status" value="1"/>
</dbReference>
<dbReference type="CDD" id="cd06445">
    <property type="entry name" value="ATase"/>
    <property type="match status" value="1"/>
</dbReference>